<dbReference type="PANTHER" id="PTHR10582:SF2">
    <property type="entry name" value="INACTIVE"/>
    <property type="match status" value="1"/>
</dbReference>
<keyword evidence="2" id="KW-1133">Transmembrane helix</keyword>
<evidence type="ECO:0000313" key="4">
    <source>
        <dbReference type="EMBL" id="CAB5348542.1"/>
    </source>
</evidence>
<dbReference type="Proteomes" id="UP000684084">
    <property type="component" value="Unassembled WGS sequence"/>
</dbReference>
<dbReference type="OrthoDB" id="2322486at2759"/>
<reference evidence="4" key="1">
    <citation type="submission" date="2020-05" db="EMBL/GenBank/DDBJ databases">
        <authorList>
            <person name="Rincon C."/>
            <person name="Sanders R I."/>
            <person name="Robbins C."/>
            <person name="Chaturvedi A."/>
        </authorList>
    </citation>
    <scope>NUCLEOTIDE SEQUENCE</scope>
    <source>
        <strain evidence="4">CHB12</strain>
    </source>
</reference>
<dbReference type="InterPro" id="IPR003877">
    <property type="entry name" value="SPRY_dom"/>
</dbReference>
<comment type="caution">
    <text evidence="4">The sequence shown here is derived from an EMBL/GenBank/DDBJ whole genome shotgun (WGS) entry which is preliminary data.</text>
</comment>
<name>A0A915YVS4_9GLOM</name>
<dbReference type="AlphaFoldDB" id="A0A915YVS4"/>
<sequence>MSTDLEKGASSLFWDAFTIKDDNYIIGYDGLILTKVIEDNNENSVTSNKIHADGSCRYYFELTIENNPGNLDFGIYAYDNDQLYKHFKYDTTIGIVSEGIPYTSIQKNSSEIVKHTIIGCGLDYNRSTIFFTDNGKYVGIIKSDEVIKTFVLSATLKMPGMRVRLNDGKSPFAFNIDNVDKISPVSISLDGNYIASFNILNETVSLWSRPTNSFNLDEKVLIGNCEIDIKKMIDISQEKFDGKFGLTVSTKMLPYNYLQFKGIFIILFYQPEENESEEVKPIILYKEHKDIKRLEYSYPVCLKSVKGIAEFLVDGMTLVVKNKTTFYVVSISSWPWTLIRKLNHVNIAESIITFNPSTFKSYILLPQCSKKFLSMINVRAGYSSPSHIIAKSCVGYKMIISSKGDLLAFENGSIIERQTGLNIARHNVADMKDFAFVHDDRHLLKICFNELSMSATLIDARSGIKLATVMLPKLESDYLKHIRLIKDGRIIAVILRSGFSSLVVEEWNWEKAFCIQSTKYLNSFTYNNIDWPDNLINSYEITNKSLKKKALSIHNDKENYSLVFSCYNVKCPTGAIFFHLDEESAIMVTPDCIFLFWEKDGDFKCLVWLLYKSKIKAFSCQYMDHISDTRVLQFCITCKDNKKLYTLLPLDLVIEGQSLTAEWMQSSCHYIEQQKSNNISQIHLLTIKQYIKCNAFNNTMAIYDLINCNADEIVKEILKYDHYIPTIVCYKKNPLIKAIKMHKTSLTQQIIDYCWHQCSNKDEPGFMSVVVDVLPQLATQYPHMLSTLLKQLTFAKIPTSWEINKPKKDKSSYKNLWTHKLDGSISFGINEDYETDDMMNGISCLTTYCYVPLPGLCHYSNVTKLNNPNFSKLCIYIITYLFLDVRELSPFAKLTLLQSFEAFQSKPFEAIVTFKWNAFARSYFLVFLFYYLAYFILFAAAIHTNNSYSESFMITAYILGVFLAILWIIRAVVYIVNIIFIKNEKNETYIYSLRFFKNFTTYIELIAYVLPVIAGSQINSSPELRSISILFLWIYFVAQLRVFKGIGIFIAVYTHIFIKIRWLLLLITLILLAFAHPLMVLSSETPNSGMKFYQSLKNAWLMLLNDYSSLDSQTENYLSDILKITFSFSTTIIIFNILIALMNNTYKKIYKNARTAWVMQRAEVIVNIEILLIHYFNRKLFYGDCFPWSIIYKALTEEVDEWSKEKGNIQTTDEVTNEMKNEINKIKGEINKMMTEKMTHELNELRKFISAELQKIPAKEKL</sequence>
<feature type="transmembrane region" description="Helical" evidence="2">
    <location>
        <begin position="954"/>
        <end position="980"/>
    </location>
</feature>
<keyword evidence="2" id="KW-0472">Membrane</keyword>
<dbReference type="InterPro" id="IPR024862">
    <property type="entry name" value="TRPV"/>
</dbReference>
<organism evidence="4 5">
    <name type="scientific">Rhizophagus irregularis</name>
    <dbReference type="NCBI Taxonomy" id="588596"/>
    <lineage>
        <taxon>Eukaryota</taxon>
        <taxon>Fungi</taxon>
        <taxon>Fungi incertae sedis</taxon>
        <taxon>Mucoromycota</taxon>
        <taxon>Glomeromycotina</taxon>
        <taxon>Glomeromycetes</taxon>
        <taxon>Glomerales</taxon>
        <taxon>Glomeraceae</taxon>
        <taxon>Rhizophagus</taxon>
    </lineage>
</organism>
<feature type="transmembrane region" description="Helical" evidence="2">
    <location>
        <begin position="1001"/>
        <end position="1018"/>
    </location>
</feature>
<feature type="transmembrane region" description="Helical" evidence="2">
    <location>
        <begin position="1121"/>
        <end position="1141"/>
    </location>
</feature>
<keyword evidence="1" id="KW-0677">Repeat</keyword>
<dbReference type="VEuPathDB" id="FungiDB:RhiirFUN_024148"/>
<feature type="transmembrane region" description="Helical" evidence="2">
    <location>
        <begin position="1030"/>
        <end position="1053"/>
    </location>
</feature>
<evidence type="ECO:0000256" key="1">
    <source>
        <dbReference type="ARBA" id="ARBA00022737"/>
    </source>
</evidence>
<dbReference type="GO" id="GO:0005886">
    <property type="term" value="C:plasma membrane"/>
    <property type="evidence" value="ECO:0007669"/>
    <property type="project" value="TreeGrafter"/>
</dbReference>
<gene>
    <name evidence="4" type="ORF">CHRIB12_LOCUS4503</name>
</gene>
<dbReference type="PANTHER" id="PTHR10582">
    <property type="entry name" value="TRANSIENT RECEPTOR POTENTIAL ION CHANNEL PROTEIN"/>
    <property type="match status" value="1"/>
</dbReference>
<feature type="domain" description="SPRY" evidence="3">
    <location>
        <begin position="57"/>
        <end position="157"/>
    </location>
</feature>
<evidence type="ECO:0000259" key="3">
    <source>
        <dbReference type="Pfam" id="PF00622"/>
    </source>
</evidence>
<dbReference type="GO" id="GO:0005216">
    <property type="term" value="F:monoatomic ion channel activity"/>
    <property type="evidence" value="ECO:0007669"/>
    <property type="project" value="InterPro"/>
</dbReference>
<evidence type="ECO:0000256" key="2">
    <source>
        <dbReference type="SAM" id="Phobius"/>
    </source>
</evidence>
<evidence type="ECO:0000313" key="5">
    <source>
        <dbReference type="Proteomes" id="UP000684084"/>
    </source>
</evidence>
<proteinExistence type="predicted"/>
<accession>A0A915YVS4</accession>
<feature type="transmembrane region" description="Helical" evidence="2">
    <location>
        <begin position="923"/>
        <end position="942"/>
    </location>
</feature>
<protein>
    <recommendedName>
        <fullName evidence="3">SPRY domain-containing protein</fullName>
    </recommendedName>
</protein>
<dbReference type="Pfam" id="PF00622">
    <property type="entry name" value="SPRY"/>
    <property type="match status" value="1"/>
</dbReference>
<feature type="transmembrane region" description="Helical" evidence="2">
    <location>
        <begin position="1060"/>
        <end position="1081"/>
    </location>
</feature>
<dbReference type="EMBL" id="CAGKOT010000007">
    <property type="protein sequence ID" value="CAB5348542.1"/>
    <property type="molecule type" value="Genomic_DNA"/>
</dbReference>
<keyword evidence="2" id="KW-0812">Transmembrane</keyword>
<dbReference type="GO" id="GO:0098703">
    <property type="term" value="P:calcium ion import across plasma membrane"/>
    <property type="evidence" value="ECO:0007669"/>
    <property type="project" value="TreeGrafter"/>
</dbReference>